<dbReference type="GO" id="GO:0006355">
    <property type="term" value="P:regulation of DNA-templated transcription"/>
    <property type="evidence" value="ECO:0007669"/>
    <property type="project" value="InterPro"/>
</dbReference>
<protein>
    <recommendedName>
        <fullName evidence="7">Mediator complex subunit 15 KIX domain-containing protein</fullName>
    </recommendedName>
</protein>
<feature type="domain" description="Mediator complex subunit 15 KIX" evidence="7">
    <location>
        <begin position="483"/>
        <end position="558"/>
    </location>
</feature>
<keyword evidence="3" id="KW-0378">Hydrolase</keyword>
<evidence type="ECO:0000259" key="7">
    <source>
        <dbReference type="Pfam" id="PF16987"/>
    </source>
</evidence>
<proteinExistence type="inferred from homology"/>
<gene>
    <name evidence="8" type="ORF">LWI28_017933</name>
</gene>
<dbReference type="GO" id="GO:0016788">
    <property type="term" value="F:hydrolase activity, acting on ester bonds"/>
    <property type="evidence" value="ECO:0007669"/>
    <property type="project" value="InterPro"/>
</dbReference>
<feature type="domain" description="Mediator complex subunit 15 KIX" evidence="7">
    <location>
        <begin position="364"/>
        <end position="441"/>
    </location>
</feature>
<comment type="subcellular location">
    <subcellularLocation>
        <location evidence="1">Nucleus</location>
    </subcellularLocation>
</comment>
<evidence type="ECO:0000256" key="5">
    <source>
        <dbReference type="ARBA" id="ARBA00023098"/>
    </source>
</evidence>
<reference evidence="8" key="1">
    <citation type="journal article" date="2022" name="Plant J.">
        <title>Strategies of tolerance reflected in two North American maple genomes.</title>
        <authorList>
            <person name="McEvoy S.L."/>
            <person name="Sezen U.U."/>
            <person name="Trouern-Trend A."/>
            <person name="McMahon S.M."/>
            <person name="Schaberg P.G."/>
            <person name="Yang J."/>
            <person name="Wegrzyn J.L."/>
            <person name="Swenson N.G."/>
        </authorList>
    </citation>
    <scope>NUCLEOTIDE SEQUENCE</scope>
    <source>
        <strain evidence="8">91603</strain>
    </source>
</reference>
<evidence type="ECO:0000256" key="4">
    <source>
        <dbReference type="ARBA" id="ARBA00022963"/>
    </source>
</evidence>
<dbReference type="InterPro" id="IPR036546">
    <property type="entry name" value="MED15_KIX"/>
</dbReference>
<dbReference type="InterPro" id="IPR036514">
    <property type="entry name" value="SGNH_hydro_sf"/>
</dbReference>
<sequence length="661" mass="75048">MLLEFGTVESQAPSLLVALFCCNNSFSFDTGRQMLSMLVSSDCLCLSEDDRKQFGVMSPAVWNKAIRRQTIKKPSNQVKDKDNWTKIMIMILIIKTRPRPITISWLVHAAAAEGEQIGQSQPPLPYLSPVLKGHKLLNGANFASAAIAILNDTGIQFLNIIRMFRQLDYFEEYQRRVSGLNGAQKTGELVNKALVLITAGGNDFVNNYYLVPFSARSRQFSIPDYVKYLISEYQKLLMRLYELGARQVLVTGTGPLGCVPAEMAMRSTNGECSEELQRAAALYNPQLVEMIKGLNSEIGENIFIAANTQQMHMDFISDPQTLNHLSGNPIERFKDMDDLQGRRLHRRGINQPNYQGGESSMDVRDWRNQLPSDSRERSVNKIRNTLEMHLLCGPEGFAELKKIAVRFEEKIFSSASNQSDYLNKIYLKLLSMDSKNQAVNQEVTLDCVPFNKVEEVIKEIDSQFNSFDHLPTSQGEQTSIDANDWRNQLLTDSRERIVNKIRETLERHLPFSGSEGRAELMKIAGRFEEKIFSAASNQSDYLRIISMEMLSIESKSQLLNQEVMTDSVPNNWKPTPHEWRDELPPDSREKMVNKIRDTLARNLPFSGTEGCKEVKRIAIRIEKKIFSSASSQSDYLHIISSKMFSLKSKCRNGNKLHPDSS</sequence>
<dbReference type="Pfam" id="PF00657">
    <property type="entry name" value="Lipase_GDSL"/>
    <property type="match status" value="1"/>
</dbReference>
<dbReference type="InterPro" id="IPR036529">
    <property type="entry name" value="KIX_dom_sf"/>
</dbReference>
<dbReference type="Pfam" id="PF16987">
    <property type="entry name" value="KIX_2"/>
    <property type="match status" value="3"/>
</dbReference>
<dbReference type="FunFam" id="1.10.246.20:FF:000003">
    <property type="entry name" value="Mediator of RNA polymerase II transcription subunit 15a"/>
    <property type="match status" value="2"/>
</dbReference>
<dbReference type="Proteomes" id="UP001064489">
    <property type="component" value="Chromosome 5"/>
</dbReference>
<feature type="domain" description="Mediator complex subunit 15 KIX" evidence="7">
    <location>
        <begin position="577"/>
        <end position="654"/>
    </location>
</feature>
<accession>A0AAD5NRQ9</accession>
<dbReference type="GO" id="GO:0003712">
    <property type="term" value="F:transcription coregulator activity"/>
    <property type="evidence" value="ECO:0007669"/>
    <property type="project" value="InterPro"/>
</dbReference>
<dbReference type="Gene3D" id="3.40.50.1110">
    <property type="entry name" value="SGNH hydrolase"/>
    <property type="match status" value="1"/>
</dbReference>
<dbReference type="Gene3D" id="1.10.246.20">
    <property type="entry name" value="Coactivator CBP, KIX domain"/>
    <property type="match status" value="3"/>
</dbReference>
<dbReference type="PANTHER" id="PTHR45648">
    <property type="entry name" value="GDSL LIPASE/ACYLHYDROLASE FAMILY PROTEIN (AFU_ORTHOLOGUE AFUA_4G14700)"/>
    <property type="match status" value="1"/>
</dbReference>
<evidence type="ECO:0000256" key="2">
    <source>
        <dbReference type="ARBA" id="ARBA00008668"/>
    </source>
</evidence>
<dbReference type="InterPro" id="IPR051058">
    <property type="entry name" value="GDSL_Est/Lipase"/>
</dbReference>
<organism evidence="8 9">
    <name type="scientific">Acer negundo</name>
    <name type="common">Box elder</name>
    <dbReference type="NCBI Taxonomy" id="4023"/>
    <lineage>
        <taxon>Eukaryota</taxon>
        <taxon>Viridiplantae</taxon>
        <taxon>Streptophyta</taxon>
        <taxon>Embryophyta</taxon>
        <taxon>Tracheophyta</taxon>
        <taxon>Spermatophyta</taxon>
        <taxon>Magnoliopsida</taxon>
        <taxon>eudicotyledons</taxon>
        <taxon>Gunneridae</taxon>
        <taxon>Pentapetalae</taxon>
        <taxon>rosids</taxon>
        <taxon>malvids</taxon>
        <taxon>Sapindales</taxon>
        <taxon>Sapindaceae</taxon>
        <taxon>Hippocastanoideae</taxon>
        <taxon>Acereae</taxon>
        <taxon>Acer</taxon>
    </lineage>
</organism>
<evidence type="ECO:0000256" key="1">
    <source>
        <dbReference type="ARBA" id="ARBA00004123"/>
    </source>
</evidence>
<dbReference type="InterPro" id="IPR001087">
    <property type="entry name" value="GDSL"/>
</dbReference>
<dbReference type="AlphaFoldDB" id="A0AAD5NRQ9"/>
<dbReference type="SUPFAM" id="SSF47040">
    <property type="entry name" value="Kix domain of CBP (creb binding protein)"/>
    <property type="match status" value="2"/>
</dbReference>
<dbReference type="GO" id="GO:0016042">
    <property type="term" value="P:lipid catabolic process"/>
    <property type="evidence" value="ECO:0007669"/>
    <property type="project" value="UniProtKB-KW"/>
</dbReference>
<comment type="caution">
    <text evidence="8">The sequence shown here is derived from an EMBL/GenBank/DDBJ whole genome shotgun (WGS) entry which is preliminary data.</text>
</comment>
<comment type="similarity">
    <text evidence="2">Belongs to the 'GDSL' lipolytic enzyme family.</text>
</comment>
<dbReference type="GO" id="GO:0005634">
    <property type="term" value="C:nucleus"/>
    <property type="evidence" value="ECO:0007669"/>
    <property type="project" value="UniProtKB-SubCell"/>
</dbReference>
<reference evidence="8" key="2">
    <citation type="submission" date="2023-02" db="EMBL/GenBank/DDBJ databases">
        <authorList>
            <person name="Swenson N.G."/>
            <person name="Wegrzyn J.L."/>
            <person name="Mcevoy S.L."/>
        </authorList>
    </citation>
    <scope>NUCLEOTIDE SEQUENCE</scope>
    <source>
        <strain evidence="8">91603</strain>
        <tissue evidence="8">Leaf</tissue>
    </source>
</reference>
<evidence type="ECO:0000313" key="8">
    <source>
        <dbReference type="EMBL" id="KAI9177669.1"/>
    </source>
</evidence>
<evidence type="ECO:0000256" key="6">
    <source>
        <dbReference type="ARBA" id="ARBA00023242"/>
    </source>
</evidence>
<name>A0AAD5NRQ9_ACENE</name>
<evidence type="ECO:0000313" key="9">
    <source>
        <dbReference type="Proteomes" id="UP001064489"/>
    </source>
</evidence>
<keyword evidence="4" id="KW-0442">Lipid degradation</keyword>
<dbReference type="EMBL" id="JAJSOW010000102">
    <property type="protein sequence ID" value="KAI9177669.1"/>
    <property type="molecule type" value="Genomic_DNA"/>
</dbReference>
<dbReference type="PANTHER" id="PTHR45648:SF61">
    <property type="entry name" value="GDSL-LIKE LIPASE_ACYLHYDROLASE"/>
    <property type="match status" value="1"/>
</dbReference>
<keyword evidence="9" id="KW-1185">Reference proteome</keyword>
<keyword evidence="6" id="KW-0539">Nucleus</keyword>
<keyword evidence="5" id="KW-0443">Lipid metabolism</keyword>
<evidence type="ECO:0000256" key="3">
    <source>
        <dbReference type="ARBA" id="ARBA00022801"/>
    </source>
</evidence>